<accession>A0ABY5J0N7</accession>
<dbReference type="Gene3D" id="3.30.1360.60">
    <property type="entry name" value="Glucose permease domain IIB"/>
    <property type="match status" value="1"/>
</dbReference>
<keyword evidence="8" id="KW-0418">Kinase</keyword>
<feature type="domain" description="PTS EIIC type-1" evidence="14">
    <location>
        <begin position="14"/>
        <end position="474"/>
    </location>
</feature>
<proteinExistence type="predicted"/>
<feature type="active site" description="Phosphocysteine intermediate; for EIIB activity" evidence="11">
    <location>
        <position position="519"/>
    </location>
</feature>
<dbReference type="PROSITE" id="PS01035">
    <property type="entry name" value="PTS_EIIB_TYPE_1_CYS"/>
    <property type="match status" value="1"/>
</dbReference>
<feature type="transmembrane region" description="Helical" evidence="12">
    <location>
        <begin position="69"/>
        <end position="86"/>
    </location>
</feature>
<evidence type="ECO:0000256" key="12">
    <source>
        <dbReference type="SAM" id="Phobius"/>
    </source>
</evidence>
<evidence type="ECO:0000256" key="6">
    <source>
        <dbReference type="ARBA" id="ARBA00022683"/>
    </source>
</evidence>
<dbReference type="PROSITE" id="PS51103">
    <property type="entry name" value="PTS_EIIC_TYPE_1"/>
    <property type="match status" value="1"/>
</dbReference>
<evidence type="ECO:0000313" key="16">
    <source>
        <dbReference type="Proteomes" id="UP001059576"/>
    </source>
</evidence>
<sequence>MEKAIEQKSNSKKGIVKGWFQKLSRGLMLPIAILPIAGLLLGIGGAIGANVHTETGTIFANIFKGMSEVVFANLPILFAIAVAITFSNDRGGAGFAAVIAYLVFNASQFAFIQFDAVSGNATSVLWFQKVVGGVVVKNLGITSLNTSIFGGLVIGIVTAYTFNYFSKLQLPQSISFFSGIRLVPIVLVPIAFAVALVFLLVWPLVGRGIYEVGTLLQKSPRGLDGLIYGTFGRALMPFGLHHIPIIMAFQTEFGGVISYDQVDAALAAGKITAQSAADIKLAISNFTNGNTQVVGDQNIWNMINGMATNTMEGMKLFQFFDHKLGINAGRFTQDYPTYLGACMGIGLAIILAAEKQNRKTVAYTVGSAMLVAFLTGITEPLEFTFLFVSPALYYVVYVPFSGLAYALMSWSQAHVGVGFARGFIDLIIYGAIPVAKGTAFYWAFVWAILLGVLSFVIFYFWIVKGKIATPGRLGNNLGLLTKTQFNELKQGKNKASDKDILGIIEKLGGINNLKSVSACATRLRLELVDNIELKPEDFVEFGSFGLIQKGLSVQIIFGGKATIIADEINIIKDNETTK</sequence>
<keyword evidence="16" id="KW-1185">Reference proteome</keyword>
<keyword evidence="3" id="KW-1003">Cell membrane</keyword>
<evidence type="ECO:0000256" key="8">
    <source>
        <dbReference type="ARBA" id="ARBA00022777"/>
    </source>
</evidence>
<keyword evidence="7 12" id="KW-0812">Transmembrane</keyword>
<keyword evidence="5" id="KW-0808">Transferase</keyword>
<evidence type="ECO:0000256" key="4">
    <source>
        <dbReference type="ARBA" id="ARBA00022597"/>
    </source>
</evidence>
<feature type="transmembrane region" description="Helical" evidence="12">
    <location>
        <begin position="440"/>
        <end position="462"/>
    </location>
</feature>
<comment type="subcellular location">
    <subcellularLocation>
        <location evidence="1">Cell membrane</location>
        <topology evidence="1">Multi-pass membrane protein</topology>
    </subcellularLocation>
</comment>
<feature type="transmembrane region" description="Helical" evidence="12">
    <location>
        <begin position="27"/>
        <end position="49"/>
    </location>
</feature>
<dbReference type="PANTHER" id="PTHR30009">
    <property type="entry name" value="CYTOCHROME C-TYPE SYNTHESIS PROTEIN AND PTS TRANSMEMBRANE COMPONENT"/>
    <property type="match status" value="1"/>
</dbReference>
<evidence type="ECO:0000256" key="1">
    <source>
        <dbReference type="ARBA" id="ARBA00004651"/>
    </source>
</evidence>
<evidence type="ECO:0000256" key="9">
    <source>
        <dbReference type="ARBA" id="ARBA00022989"/>
    </source>
</evidence>
<gene>
    <name evidence="15" type="ORF">NPA09_02930</name>
</gene>
<feature type="transmembrane region" description="Helical" evidence="12">
    <location>
        <begin position="335"/>
        <end position="353"/>
    </location>
</feature>
<feature type="transmembrane region" description="Helical" evidence="12">
    <location>
        <begin position="93"/>
        <end position="114"/>
    </location>
</feature>
<feature type="transmembrane region" description="Helical" evidence="12">
    <location>
        <begin position="383"/>
        <end position="408"/>
    </location>
</feature>
<dbReference type="InterPro" id="IPR003352">
    <property type="entry name" value="PTS_EIIC"/>
</dbReference>
<dbReference type="InterPro" id="IPR050429">
    <property type="entry name" value="PTS_Glucose_EIICBA"/>
</dbReference>
<keyword evidence="4" id="KW-0762">Sugar transport</keyword>
<dbReference type="InterPro" id="IPR018113">
    <property type="entry name" value="PTrfase_EIIB_Cys"/>
</dbReference>
<name>A0ABY5J0N7_9BACT</name>
<evidence type="ECO:0000259" key="13">
    <source>
        <dbReference type="PROSITE" id="PS51098"/>
    </source>
</evidence>
<evidence type="ECO:0000256" key="10">
    <source>
        <dbReference type="ARBA" id="ARBA00023136"/>
    </source>
</evidence>
<feature type="transmembrane region" description="Helical" evidence="12">
    <location>
        <begin position="134"/>
        <end position="162"/>
    </location>
</feature>
<evidence type="ECO:0000259" key="14">
    <source>
        <dbReference type="PROSITE" id="PS51103"/>
    </source>
</evidence>
<evidence type="ECO:0000256" key="3">
    <source>
        <dbReference type="ARBA" id="ARBA00022475"/>
    </source>
</evidence>
<feature type="domain" description="PTS EIIB type-1" evidence="13">
    <location>
        <begin position="497"/>
        <end position="578"/>
    </location>
</feature>
<dbReference type="InterPro" id="IPR036878">
    <property type="entry name" value="Glu_permease_IIB"/>
</dbReference>
<dbReference type="PANTHER" id="PTHR30009:SF20">
    <property type="entry name" value="PTS SYSTEM GLUCOSE-SPECIFIC EIICB COMPONENT-RELATED"/>
    <property type="match status" value="1"/>
</dbReference>
<dbReference type="SUPFAM" id="SSF55604">
    <property type="entry name" value="Glucose permease domain IIB"/>
    <property type="match status" value="1"/>
</dbReference>
<protein>
    <submittedName>
        <fullName evidence="15">PTS transporter subunit EIIC</fullName>
    </submittedName>
</protein>
<dbReference type="InterPro" id="IPR013013">
    <property type="entry name" value="PTS_EIIC_1"/>
</dbReference>
<keyword evidence="6" id="KW-0598">Phosphotransferase system</keyword>
<keyword evidence="10 12" id="KW-0472">Membrane</keyword>
<evidence type="ECO:0000256" key="7">
    <source>
        <dbReference type="ARBA" id="ARBA00022692"/>
    </source>
</evidence>
<feature type="transmembrane region" description="Helical" evidence="12">
    <location>
        <begin position="415"/>
        <end position="434"/>
    </location>
</feature>
<dbReference type="PROSITE" id="PS51098">
    <property type="entry name" value="PTS_EIIB_TYPE_1"/>
    <property type="match status" value="1"/>
</dbReference>
<reference evidence="15" key="1">
    <citation type="submission" date="2022-07" db="EMBL/GenBank/DDBJ databases">
        <title>Complete genome of Mycoplasma equigenitalium type strain T37.</title>
        <authorList>
            <person name="Spergser J."/>
        </authorList>
    </citation>
    <scope>NUCLEOTIDE SEQUENCE</scope>
    <source>
        <strain evidence="15">T37</strain>
    </source>
</reference>
<dbReference type="Pfam" id="PF00367">
    <property type="entry name" value="PTS_EIIB"/>
    <property type="match status" value="1"/>
</dbReference>
<dbReference type="Proteomes" id="UP001059576">
    <property type="component" value="Chromosome"/>
</dbReference>
<feature type="transmembrane region" description="Helical" evidence="12">
    <location>
        <begin position="360"/>
        <end position="377"/>
    </location>
</feature>
<evidence type="ECO:0000256" key="2">
    <source>
        <dbReference type="ARBA" id="ARBA00022448"/>
    </source>
</evidence>
<dbReference type="RefSeq" id="WP_129723014.1">
    <property type="nucleotide sequence ID" value="NZ_CP101808.1"/>
</dbReference>
<organism evidence="15 16">
    <name type="scientific">Mycoplasmopsis equigenitalium</name>
    <dbReference type="NCBI Taxonomy" id="114883"/>
    <lineage>
        <taxon>Bacteria</taxon>
        <taxon>Bacillati</taxon>
        <taxon>Mycoplasmatota</taxon>
        <taxon>Mycoplasmoidales</taxon>
        <taxon>Metamycoplasmataceae</taxon>
        <taxon>Mycoplasmopsis</taxon>
    </lineage>
</organism>
<evidence type="ECO:0000313" key="15">
    <source>
        <dbReference type="EMBL" id="UUD36827.1"/>
    </source>
</evidence>
<feature type="transmembrane region" description="Helical" evidence="12">
    <location>
        <begin position="182"/>
        <end position="205"/>
    </location>
</feature>
<keyword evidence="2" id="KW-0813">Transport</keyword>
<dbReference type="InterPro" id="IPR001996">
    <property type="entry name" value="PTS_IIB_1"/>
</dbReference>
<evidence type="ECO:0000256" key="5">
    <source>
        <dbReference type="ARBA" id="ARBA00022679"/>
    </source>
</evidence>
<evidence type="ECO:0000256" key="11">
    <source>
        <dbReference type="PROSITE-ProRule" id="PRU00421"/>
    </source>
</evidence>
<keyword evidence="9 12" id="KW-1133">Transmembrane helix</keyword>
<dbReference type="Pfam" id="PF02378">
    <property type="entry name" value="PTS_EIIC"/>
    <property type="match status" value="1"/>
</dbReference>
<dbReference type="EMBL" id="CP101808">
    <property type="protein sequence ID" value="UUD36827.1"/>
    <property type="molecule type" value="Genomic_DNA"/>
</dbReference>